<comment type="caution">
    <text evidence="2">The sequence shown here is derived from an EMBL/GenBank/DDBJ whole genome shotgun (WGS) entry which is preliminary data.</text>
</comment>
<dbReference type="EMBL" id="JAUDFV010000157">
    <property type="protein sequence ID" value="KAL2713964.1"/>
    <property type="molecule type" value="Genomic_DNA"/>
</dbReference>
<evidence type="ECO:0000256" key="1">
    <source>
        <dbReference type="SAM" id="MobiDB-lite"/>
    </source>
</evidence>
<sequence>MDFVFHASIFEDLKLRAMQSLESSQCITEEDLNQLRCGPTSCNHLLIIHPRFRPISFSTNYESSTLNFDLNRGRVFWSHRRTSEVGGFRVFYLELTIVIEYSVVVVRARSKEEAICRRGPHKLWLKRATIRLLSYFRRFNRNLREWLLGMSPFFRTRMIGKTLTRVTAGTRAGVSGASLSPTEDCVLIFEISKYRHDRSCLEMSEADGVDGGAFRKRGLTHLQWAEKPEAPEAERHLDTTGRVSRCLKPTVWTVEPSVSGVSPISSGLRSLKHPKRKGISVRGIRVESPLARGSPNAATSSRWDLGKTLTRVTAVTRVGVSGASLSPTEDCVLIFEISKYRHDRSCLEMSEADGVDGGAFRKRGLTHLQWAEKPEAPEAERHLGTRDLEVPVSPWVSECSNLLAVGPGSEILALYEILMRSKHDRSCLEMSEADGVDGGAFRKRGLTHLQWAEKPEAPEAERHLGKTLTRVTAGTRVGVSGASLSPTEDCVLIFEISKYRHDRSCLEMSEADGVDGGAFRKRGLTHLQWAEKPEAPEAERHLGTRDLEVPVSPWVSECSNLLAVGPGSEILALYEILMRSKHDRSCLEMSEADGVDGGAFRKRGLTHLQWAEKPEAPEAERHLGTRDLEVPVSPWVSECSNLLAVGPGSEILALYEILMRSKHDRSCLEMSEADGVDGGAFRKRGLTHLQLAEKPEAPEAERHLGTRDLEVPVSPWVSECSNLLAVGPGSEILALYEILMRSKHDRSCLEMSEADGVDGGAFRKRGLTHLQLAEKPEAPEAERLLGTRDLDPILVPTYSTYSRECFRDTRVSIVSAVGFNLGSRRICRESTTGRAQVPVGPRMQQPPRGGTWVGSTCDISISKFNI</sequence>
<reference evidence="2 3" key="1">
    <citation type="journal article" date="2024" name="Ann. Entomol. Soc. Am.">
        <title>Genomic analyses of the southern and eastern yellowjacket wasps (Hymenoptera: Vespidae) reveal evolutionary signatures of social life.</title>
        <authorList>
            <person name="Catto M.A."/>
            <person name="Caine P.B."/>
            <person name="Orr S.E."/>
            <person name="Hunt B.G."/>
            <person name="Goodisman M.A.D."/>
        </authorList>
    </citation>
    <scope>NUCLEOTIDE SEQUENCE [LARGE SCALE GENOMIC DNA]</scope>
    <source>
        <strain evidence="2">233</strain>
        <tissue evidence="2">Head and thorax</tissue>
    </source>
</reference>
<organism evidence="2 3">
    <name type="scientific">Vespula squamosa</name>
    <name type="common">Southern yellow jacket</name>
    <name type="synonym">Wasp</name>
    <dbReference type="NCBI Taxonomy" id="30214"/>
    <lineage>
        <taxon>Eukaryota</taxon>
        <taxon>Metazoa</taxon>
        <taxon>Ecdysozoa</taxon>
        <taxon>Arthropoda</taxon>
        <taxon>Hexapoda</taxon>
        <taxon>Insecta</taxon>
        <taxon>Pterygota</taxon>
        <taxon>Neoptera</taxon>
        <taxon>Endopterygota</taxon>
        <taxon>Hymenoptera</taxon>
        <taxon>Apocrita</taxon>
        <taxon>Aculeata</taxon>
        <taxon>Vespoidea</taxon>
        <taxon>Vespidae</taxon>
        <taxon>Vespinae</taxon>
        <taxon>Vespula</taxon>
    </lineage>
</organism>
<protein>
    <submittedName>
        <fullName evidence="2">Uncharacterized protein</fullName>
    </submittedName>
</protein>
<proteinExistence type="predicted"/>
<dbReference type="AlphaFoldDB" id="A0ABD2A037"/>
<gene>
    <name evidence="2" type="ORF">V1478_016521</name>
</gene>
<accession>A0ABD2A037</accession>
<keyword evidence="3" id="KW-1185">Reference proteome</keyword>
<evidence type="ECO:0000313" key="3">
    <source>
        <dbReference type="Proteomes" id="UP001607302"/>
    </source>
</evidence>
<feature type="region of interest" description="Disordered" evidence="1">
    <location>
        <begin position="832"/>
        <end position="851"/>
    </location>
</feature>
<evidence type="ECO:0000313" key="2">
    <source>
        <dbReference type="EMBL" id="KAL2713964.1"/>
    </source>
</evidence>
<dbReference type="Proteomes" id="UP001607302">
    <property type="component" value="Unassembled WGS sequence"/>
</dbReference>
<name>A0ABD2A037_VESSQ</name>